<keyword evidence="8" id="KW-0813">Transport</keyword>
<comment type="function">
    <text evidence="8">Essential component of the TIM23 complex, a complex that mediates the translocation of transit peptide-containing proteins across the mitochondrial inner membrane.</text>
</comment>
<dbReference type="HOGENOM" id="CLU_099476_0_0_1"/>
<dbReference type="Ensembl" id="ENSTNIT00000011176.1">
    <property type="protein sequence ID" value="ENSTNIP00000010994.1"/>
    <property type="gene ID" value="ENSTNIG00000008168.1"/>
</dbReference>
<comment type="subcellular location">
    <subcellularLocation>
        <location evidence="8">Mitochondrion inner membrane</location>
        <topology evidence="8">Single-pass membrane protein</topology>
    </subcellularLocation>
    <subcellularLocation>
        <location evidence="1">Mitochondrion membrane</location>
        <topology evidence="1">Single-pass membrane protein</topology>
    </subcellularLocation>
</comment>
<dbReference type="InterPro" id="IPR038552">
    <property type="entry name" value="Tim21_IMS_sf"/>
</dbReference>
<dbReference type="InterPro" id="IPR013261">
    <property type="entry name" value="Tim21"/>
</dbReference>
<dbReference type="Pfam" id="PF08294">
    <property type="entry name" value="TIM21"/>
    <property type="match status" value="1"/>
</dbReference>
<feature type="transmembrane region" description="Helical" evidence="8">
    <location>
        <begin position="109"/>
        <end position="130"/>
    </location>
</feature>
<dbReference type="GO" id="GO:0005744">
    <property type="term" value="C:TIM23 mitochondrial import inner membrane translocase complex"/>
    <property type="evidence" value="ECO:0007669"/>
    <property type="project" value="UniProtKB-UniRule"/>
</dbReference>
<dbReference type="Gene3D" id="3.10.450.320">
    <property type="entry name" value="Mitochondrial import inner membrane translocase subunit Tim21"/>
    <property type="match status" value="1"/>
</dbReference>
<keyword evidence="5 8" id="KW-1133">Transmembrane helix</keyword>
<protein>
    <recommendedName>
        <fullName evidence="8">Mitochondrial import inner membrane translocase subunit Tim21</fullName>
    </recommendedName>
</protein>
<keyword evidence="4" id="KW-0809">Transit peptide</keyword>
<reference evidence="9" key="2">
    <citation type="submission" date="2025-08" db="UniProtKB">
        <authorList>
            <consortium name="Ensembl"/>
        </authorList>
    </citation>
    <scope>IDENTIFICATION</scope>
</reference>
<dbReference type="PANTHER" id="PTHR13032:SF6">
    <property type="entry name" value="MITOCHONDRIAL IMPORT INNER MEMBRANE TRANSLOCASE SUBUNIT TIM21"/>
    <property type="match status" value="1"/>
</dbReference>
<dbReference type="OMA" id="CYGSTTR"/>
<keyword evidence="10" id="KW-1185">Reference proteome</keyword>
<organism evidence="9 10">
    <name type="scientific">Tetraodon nigroviridis</name>
    <name type="common">Spotted green pufferfish</name>
    <name type="synonym">Chelonodon nigroviridis</name>
    <dbReference type="NCBI Taxonomy" id="99883"/>
    <lineage>
        <taxon>Eukaryota</taxon>
        <taxon>Metazoa</taxon>
        <taxon>Chordata</taxon>
        <taxon>Craniata</taxon>
        <taxon>Vertebrata</taxon>
        <taxon>Euteleostomi</taxon>
        <taxon>Actinopterygii</taxon>
        <taxon>Neopterygii</taxon>
        <taxon>Teleostei</taxon>
        <taxon>Neoteleostei</taxon>
        <taxon>Acanthomorphata</taxon>
        <taxon>Eupercaria</taxon>
        <taxon>Tetraodontiformes</taxon>
        <taxon>Tetradontoidea</taxon>
        <taxon>Tetraodontidae</taxon>
        <taxon>Tetraodon</taxon>
    </lineage>
</organism>
<keyword evidence="8" id="KW-0811">Translocation</keyword>
<evidence type="ECO:0000313" key="10">
    <source>
        <dbReference type="Proteomes" id="UP000007303"/>
    </source>
</evidence>
<dbReference type="AlphaFoldDB" id="H3CRW0"/>
<evidence type="ECO:0000256" key="2">
    <source>
        <dbReference type="ARBA" id="ARBA00010867"/>
    </source>
</evidence>
<dbReference type="GeneTree" id="ENSGT00390000011552"/>
<dbReference type="PANTHER" id="PTHR13032">
    <property type="entry name" value="MITOCHONDRIAL IMPORT INNER MEMBRANE TRANSLOCASE SUBUNIT TIM21"/>
    <property type="match status" value="1"/>
</dbReference>
<evidence type="ECO:0000256" key="5">
    <source>
        <dbReference type="ARBA" id="ARBA00022989"/>
    </source>
</evidence>
<evidence type="ECO:0000256" key="6">
    <source>
        <dbReference type="ARBA" id="ARBA00023128"/>
    </source>
</evidence>
<keyword evidence="7 8" id="KW-0472">Membrane</keyword>
<reference evidence="10" key="1">
    <citation type="journal article" date="2004" name="Nature">
        <title>Genome duplication in the teleost fish Tetraodon nigroviridis reveals the early vertebrate proto-karyotype.</title>
        <authorList>
            <person name="Jaillon O."/>
            <person name="Aury J.-M."/>
            <person name="Brunet F."/>
            <person name="Petit J.-L."/>
            <person name="Stange-Thomann N."/>
            <person name="Mauceli E."/>
            <person name="Bouneau L."/>
            <person name="Fischer C."/>
            <person name="Ozouf-Costaz C."/>
            <person name="Bernot A."/>
            <person name="Nicaud S."/>
            <person name="Jaffe D."/>
            <person name="Fisher S."/>
            <person name="Lutfalla G."/>
            <person name="Dossat C."/>
            <person name="Segurens B."/>
            <person name="Dasilva C."/>
            <person name="Salanoubat M."/>
            <person name="Levy M."/>
            <person name="Boudet N."/>
            <person name="Castellano S."/>
            <person name="Anthouard V."/>
            <person name="Jubin C."/>
            <person name="Castelli V."/>
            <person name="Katinka M."/>
            <person name="Vacherie B."/>
            <person name="Biemont C."/>
            <person name="Skalli Z."/>
            <person name="Cattolico L."/>
            <person name="Poulain J."/>
            <person name="De Berardinis V."/>
            <person name="Cruaud C."/>
            <person name="Duprat S."/>
            <person name="Brottier P."/>
            <person name="Coutanceau J.-P."/>
            <person name="Gouzy J."/>
            <person name="Parra G."/>
            <person name="Lardier G."/>
            <person name="Chapple C."/>
            <person name="McKernan K.J."/>
            <person name="McEwan P."/>
            <person name="Bosak S."/>
            <person name="Kellis M."/>
            <person name="Volff J.-N."/>
            <person name="Guigo R."/>
            <person name="Zody M.C."/>
            <person name="Mesirov J."/>
            <person name="Lindblad-Toh K."/>
            <person name="Birren B."/>
            <person name="Nusbaum C."/>
            <person name="Kahn D."/>
            <person name="Robinson-Rechavi M."/>
            <person name="Laudet V."/>
            <person name="Schachter V."/>
            <person name="Quetier F."/>
            <person name="Saurin W."/>
            <person name="Scarpelli C."/>
            <person name="Wincker P."/>
            <person name="Lander E.S."/>
            <person name="Weissenbach J."/>
            <person name="Roest Crollius H."/>
        </authorList>
    </citation>
    <scope>NUCLEOTIDE SEQUENCE [LARGE SCALE GENOMIC DNA]</scope>
</reference>
<dbReference type="Proteomes" id="UP000007303">
    <property type="component" value="Unassembled WGS sequence"/>
</dbReference>
<keyword evidence="3 8" id="KW-0812">Transmembrane</keyword>
<keyword evidence="8" id="KW-0653">Protein transport</keyword>
<dbReference type="STRING" id="99883.ENSTNIP00000010994"/>
<reference evidence="9" key="3">
    <citation type="submission" date="2025-09" db="UniProtKB">
        <authorList>
            <consortium name="Ensembl"/>
        </authorList>
    </citation>
    <scope>IDENTIFICATION</scope>
</reference>
<keyword evidence="8" id="KW-0999">Mitochondrion inner membrane</keyword>
<sequence length="213" mass="23512">MVYTQLIKTLQRNLQQVSGQYSRQKCLFLHLRSVSTGSKSTFCRQTEIVSSLVPGSSHTIKTLGCRSFSLYFTARNKNVSEDKDKSISQYQRGTPKPTAQKVKEAGRDFTYLMVVLVGLGVTGGLLYVVFQELFSSSSPNKIYGKAFKKVQLDPEVIGAFGEPIKCYGSTTRRGKKAARETCGVHQAWAEAHATGVLHRGLGAGPQRNRACRI</sequence>
<evidence type="ECO:0000256" key="1">
    <source>
        <dbReference type="ARBA" id="ARBA00004304"/>
    </source>
</evidence>
<evidence type="ECO:0000256" key="4">
    <source>
        <dbReference type="ARBA" id="ARBA00022946"/>
    </source>
</evidence>
<dbReference type="InParanoid" id="H3CRW0"/>
<name>H3CRW0_TETNG</name>
<dbReference type="GO" id="GO:0030150">
    <property type="term" value="P:protein import into mitochondrial matrix"/>
    <property type="evidence" value="ECO:0007669"/>
    <property type="project" value="UniProtKB-UniRule"/>
</dbReference>
<evidence type="ECO:0000256" key="3">
    <source>
        <dbReference type="ARBA" id="ARBA00022692"/>
    </source>
</evidence>
<evidence type="ECO:0000256" key="8">
    <source>
        <dbReference type="RuleBase" id="RU367142"/>
    </source>
</evidence>
<comment type="subunit">
    <text evidence="8">Component of the TIM23 complex.</text>
</comment>
<proteinExistence type="inferred from homology"/>
<keyword evidence="6 8" id="KW-0496">Mitochondrion</keyword>
<comment type="similarity">
    <text evidence="2 8">Belongs to the TIM21 family.</text>
</comment>
<evidence type="ECO:0000313" key="9">
    <source>
        <dbReference type="Ensembl" id="ENSTNIP00000010994.1"/>
    </source>
</evidence>
<accession>H3CRW0</accession>
<evidence type="ECO:0000256" key="7">
    <source>
        <dbReference type="ARBA" id="ARBA00023136"/>
    </source>
</evidence>